<dbReference type="Proteomes" id="UP000663929">
    <property type="component" value="Chromosome"/>
</dbReference>
<gene>
    <name evidence="2" type="ORF">J3U87_17300</name>
</gene>
<reference evidence="2" key="1">
    <citation type="submission" date="2021-03" db="EMBL/GenBank/DDBJ databases">
        <title>Acanthopleuribacteraceae sp. M133.</title>
        <authorList>
            <person name="Wang G."/>
        </authorList>
    </citation>
    <scope>NUCLEOTIDE SEQUENCE</scope>
    <source>
        <strain evidence="2">M133</strain>
    </source>
</reference>
<feature type="domain" description="Gp5/Type VI secretion system Vgr protein OB-fold" evidence="1">
    <location>
        <begin position="22"/>
        <end position="98"/>
    </location>
</feature>
<protein>
    <recommendedName>
        <fullName evidence="1">Gp5/Type VI secretion system Vgr protein OB-fold domain-containing protein</fullName>
    </recommendedName>
</protein>
<evidence type="ECO:0000259" key="1">
    <source>
        <dbReference type="Pfam" id="PF04717"/>
    </source>
</evidence>
<sequence>MIATEDKQHVERYRDRWFGKYRAIARDNNDPERLGRLRLEIPAVLGTGRENWSDWASPCFAYGGLDDVGTFLVPEEGASVWAEFEGGQVQYPIWTGVWLAKSNPGEQPEEATRLCSHPTCFDCEDKLEHAPHPFDGPEHRKYHGHPPYYCPRRKVLIKTETGHTIVMDDRDQEEFLKIIDRAGQMLHMASPVKRTVQTGNARPRQTREAERGDQLDLRSDIHDQTARIQITDLSGQHLLLEARQDKEKIHLESRDRERTRWQKVLLDTTSGKEKVHIWGLNGAQEVLIDSTAGREKIQLRDKAGSTVIMDGVTGNIVVRATKKVLIG</sequence>
<name>A0A8A4U629_SULCO</name>
<accession>A0A8A4U629</accession>
<dbReference type="KEGG" id="scor:J3U87_17300"/>
<proteinExistence type="predicted"/>
<evidence type="ECO:0000313" key="2">
    <source>
        <dbReference type="EMBL" id="QTD54205.1"/>
    </source>
</evidence>
<evidence type="ECO:0000313" key="3">
    <source>
        <dbReference type="Proteomes" id="UP000663929"/>
    </source>
</evidence>
<dbReference type="InterPro" id="IPR006531">
    <property type="entry name" value="Gp5/Vgr_OB"/>
</dbReference>
<dbReference type="RefSeq" id="WP_237384302.1">
    <property type="nucleotide sequence ID" value="NZ_CP071793.1"/>
</dbReference>
<dbReference type="AlphaFoldDB" id="A0A8A4U629"/>
<dbReference type="Pfam" id="PF04717">
    <property type="entry name" value="Phage_base_V"/>
    <property type="match status" value="1"/>
</dbReference>
<organism evidence="2 3">
    <name type="scientific">Sulfidibacter corallicola</name>
    <dbReference type="NCBI Taxonomy" id="2818388"/>
    <lineage>
        <taxon>Bacteria</taxon>
        <taxon>Pseudomonadati</taxon>
        <taxon>Acidobacteriota</taxon>
        <taxon>Holophagae</taxon>
        <taxon>Acanthopleuribacterales</taxon>
        <taxon>Acanthopleuribacteraceae</taxon>
        <taxon>Sulfidibacter</taxon>
    </lineage>
</organism>
<dbReference type="SUPFAM" id="SSF69255">
    <property type="entry name" value="gp5 N-terminal domain-like"/>
    <property type="match status" value="1"/>
</dbReference>
<keyword evidence="3" id="KW-1185">Reference proteome</keyword>
<dbReference type="EMBL" id="CP071793">
    <property type="protein sequence ID" value="QTD54205.1"/>
    <property type="molecule type" value="Genomic_DNA"/>
</dbReference>